<organism evidence="6 7">
    <name type="scientific">Flavobacterium akiainvivens</name>
    <dbReference type="NCBI Taxonomy" id="1202724"/>
    <lineage>
        <taxon>Bacteria</taxon>
        <taxon>Pseudomonadati</taxon>
        <taxon>Bacteroidota</taxon>
        <taxon>Flavobacteriia</taxon>
        <taxon>Flavobacteriales</taxon>
        <taxon>Flavobacteriaceae</taxon>
        <taxon>Flavobacterium</taxon>
    </lineage>
</organism>
<protein>
    <submittedName>
        <fullName evidence="6">Magnesium chelatase</fullName>
    </submittedName>
</protein>
<accession>A0A0M8ME88</accession>
<name>A0A0M8ME88_9FLAO</name>
<proteinExistence type="inferred from homology"/>
<evidence type="ECO:0000313" key="7">
    <source>
        <dbReference type="Proteomes" id="UP000037755"/>
    </source>
</evidence>
<dbReference type="InterPro" id="IPR011703">
    <property type="entry name" value="ATPase_AAA-3"/>
</dbReference>
<dbReference type="FunFam" id="3.40.50.300:FF:000640">
    <property type="entry name" value="MoxR family ATPase"/>
    <property type="match status" value="1"/>
</dbReference>
<dbReference type="EMBL" id="LIYD01000005">
    <property type="protein sequence ID" value="KOS08425.1"/>
    <property type="molecule type" value="Genomic_DNA"/>
</dbReference>
<dbReference type="InterPro" id="IPR027417">
    <property type="entry name" value="P-loop_NTPase"/>
</dbReference>
<comment type="similarity">
    <text evidence="3">Belongs to the MoxR family.</text>
</comment>
<keyword evidence="7" id="KW-1185">Reference proteome</keyword>
<gene>
    <name evidence="6" type="ORF">AM493_19105</name>
</gene>
<dbReference type="InterPro" id="IPR050764">
    <property type="entry name" value="CbbQ/NirQ/NorQ/GpvN"/>
</dbReference>
<dbReference type="GO" id="GO:0005524">
    <property type="term" value="F:ATP binding"/>
    <property type="evidence" value="ECO:0007669"/>
    <property type="project" value="UniProtKB-KW"/>
</dbReference>
<evidence type="ECO:0000256" key="2">
    <source>
        <dbReference type="ARBA" id="ARBA00022840"/>
    </source>
</evidence>
<dbReference type="PANTHER" id="PTHR42759">
    <property type="entry name" value="MOXR FAMILY PROTEIN"/>
    <property type="match status" value="1"/>
</dbReference>
<evidence type="ECO:0000259" key="4">
    <source>
        <dbReference type="Pfam" id="PF07726"/>
    </source>
</evidence>
<evidence type="ECO:0000256" key="1">
    <source>
        <dbReference type="ARBA" id="ARBA00022741"/>
    </source>
</evidence>
<dbReference type="GO" id="GO:0016887">
    <property type="term" value="F:ATP hydrolysis activity"/>
    <property type="evidence" value="ECO:0007669"/>
    <property type="project" value="InterPro"/>
</dbReference>
<comment type="caution">
    <text evidence="6">The sequence shown here is derived from an EMBL/GenBank/DDBJ whole genome shotgun (WGS) entry which is preliminary data.</text>
</comment>
<sequence length="327" mass="36144">MTAGSLNFGSRLDLGALRTSIEAVKQEISSVIVGQHKMIDQLLVAILANGHVLLEGVPGVAKTVTAKLLSKTLTLDFSRIQFTPDLMPSDILGTSVFDLSKSQFTFKKGPVFANFVLIDEINRAPAKTQAALFEVMEERQITVEGTTYPLEAPFLVIATQNPIEQEGTYRLPEAQLDRFLFKITIDYPKLEEEIAILQRENALQDRSKLENIAQVLSQADIVKYQGIVKQIVIEPQLIEYIAKVVTGTRGNAFLYLGASPRASIAILNAAKGYAAIRGRDFVTPDDIKDAAIPVLQHRVMVAPEREMEGLTSEQIIRQIIDTVEIPR</sequence>
<dbReference type="STRING" id="1202724.AM493_19105"/>
<dbReference type="PIRSF" id="PIRSF002849">
    <property type="entry name" value="AAA_ATPase_chaperone_MoxR_prd"/>
    <property type="match status" value="1"/>
</dbReference>
<evidence type="ECO:0000259" key="5">
    <source>
        <dbReference type="Pfam" id="PF17863"/>
    </source>
</evidence>
<evidence type="ECO:0000256" key="3">
    <source>
        <dbReference type="ARBA" id="ARBA00061607"/>
    </source>
</evidence>
<dbReference type="Gene3D" id="3.40.50.300">
    <property type="entry name" value="P-loop containing nucleotide triphosphate hydrolases"/>
    <property type="match status" value="1"/>
</dbReference>
<feature type="domain" description="ATPase AAA-3" evidence="4">
    <location>
        <begin position="51"/>
        <end position="181"/>
    </location>
</feature>
<keyword evidence="2" id="KW-0067">ATP-binding</keyword>
<dbReference type="PANTHER" id="PTHR42759:SF1">
    <property type="entry name" value="MAGNESIUM-CHELATASE SUBUNIT CHLD"/>
    <property type="match status" value="1"/>
</dbReference>
<dbReference type="Proteomes" id="UP000037755">
    <property type="component" value="Unassembled WGS sequence"/>
</dbReference>
<feature type="domain" description="ChlI/MoxR AAA lid" evidence="5">
    <location>
        <begin position="252"/>
        <end position="319"/>
    </location>
</feature>
<dbReference type="Pfam" id="PF07726">
    <property type="entry name" value="AAA_3"/>
    <property type="match status" value="1"/>
</dbReference>
<reference evidence="6 7" key="1">
    <citation type="submission" date="2015-08" db="EMBL/GenBank/DDBJ databases">
        <title>Whole genome sequence of Flavobacterium akiainvivens IK-1T, from decaying Wikstroemia oahuensis, an endemic Hawaiian shrub.</title>
        <authorList>
            <person name="Wan X."/>
            <person name="Hou S."/>
            <person name="Saito J."/>
            <person name="Donachie S."/>
        </authorList>
    </citation>
    <scope>NUCLEOTIDE SEQUENCE [LARGE SCALE GENOMIC DNA]</scope>
    <source>
        <strain evidence="6 7">IK-1</strain>
    </source>
</reference>
<dbReference type="AlphaFoldDB" id="A0A0M8ME88"/>
<evidence type="ECO:0000313" key="6">
    <source>
        <dbReference type="EMBL" id="KOS08425.1"/>
    </source>
</evidence>
<dbReference type="Gene3D" id="1.10.8.80">
    <property type="entry name" value="Magnesium chelatase subunit I, C-Terminal domain"/>
    <property type="match status" value="1"/>
</dbReference>
<keyword evidence="1" id="KW-0547">Nucleotide-binding</keyword>
<dbReference type="SUPFAM" id="SSF52540">
    <property type="entry name" value="P-loop containing nucleoside triphosphate hydrolases"/>
    <property type="match status" value="1"/>
</dbReference>
<dbReference type="InterPro" id="IPR041628">
    <property type="entry name" value="ChlI/MoxR_AAA_lid"/>
</dbReference>
<dbReference type="PATRIC" id="fig|1202724.3.peg.3961"/>
<dbReference type="Pfam" id="PF17863">
    <property type="entry name" value="AAA_lid_2"/>
    <property type="match status" value="1"/>
</dbReference>